<dbReference type="AlphaFoldDB" id="T0LUU4"/>
<name>T0LUU4_COLGC</name>
<protein>
    <submittedName>
        <fullName evidence="1">Uncharacterized protein</fullName>
    </submittedName>
</protein>
<evidence type="ECO:0000313" key="1">
    <source>
        <dbReference type="EMBL" id="EQB55546.1"/>
    </source>
</evidence>
<evidence type="ECO:0000313" key="2">
    <source>
        <dbReference type="Proteomes" id="UP000015530"/>
    </source>
</evidence>
<reference evidence="2" key="1">
    <citation type="journal article" date="2013" name="Mol. Plant Microbe Interact.">
        <title>Global aspects of pacC regulation of pathogenicity genes in Colletotrichum gloeosporioides as revealed by transcriptome analysis.</title>
        <authorList>
            <person name="Alkan N."/>
            <person name="Meng X."/>
            <person name="Friedlander G."/>
            <person name="Reuveni E."/>
            <person name="Sukno S."/>
            <person name="Sherman A."/>
            <person name="Thon M."/>
            <person name="Fluhr R."/>
            <person name="Prusky D."/>
        </authorList>
    </citation>
    <scope>NUCLEOTIDE SEQUENCE [LARGE SCALE GENOMIC DNA]</scope>
    <source>
        <strain evidence="2">Cg-14</strain>
    </source>
</reference>
<organism evidence="1 2">
    <name type="scientific">Colletotrichum gloeosporioides (strain Cg-14)</name>
    <name type="common">Anthracnose fungus</name>
    <name type="synonym">Glomerella cingulata</name>
    <dbReference type="NCBI Taxonomy" id="1237896"/>
    <lineage>
        <taxon>Eukaryota</taxon>
        <taxon>Fungi</taxon>
        <taxon>Dikarya</taxon>
        <taxon>Ascomycota</taxon>
        <taxon>Pezizomycotina</taxon>
        <taxon>Sordariomycetes</taxon>
        <taxon>Hypocreomycetidae</taxon>
        <taxon>Glomerellales</taxon>
        <taxon>Glomerellaceae</taxon>
        <taxon>Colletotrichum</taxon>
        <taxon>Colletotrichum gloeosporioides species complex</taxon>
    </lineage>
</organism>
<comment type="caution">
    <text evidence="1">The sequence shown here is derived from an EMBL/GenBank/DDBJ whole genome shotgun (WGS) entry which is preliminary data.</text>
</comment>
<proteinExistence type="predicted"/>
<gene>
    <name evidence="1" type="ORF">CGLO_04517</name>
</gene>
<accession>T0LUU4</accession>
<sequence>MFKDARVVCFLMKTNIGHQNASMIAKDLPWVTWTDWSIYAFWTGSWGPLTAEGKNREQQTYKTGVPAKGGFNIIVELP</sequence>
<dbReference type="HOGENOM" id="CLU_2621885_0_0_1"/>
<dbReference type="Proteomes" id="UP000015530">
    <property type="component" value="Unassembled WGS sequence"/>
</dbReference>
<dbReference type="EMBL" id="AMYD01000912">
    <property type="protein sequence ID" value="EQB55546.1"/>
    <property type="molecule type" value="Genomic_DNA"/>
</dbReference>